<dbReference type="FunFam" id="2.60.120.290:FF:000005">
    <property type="entry name" value="Procollagen C-endopeptidase enhancer 1"/>
    <property type="match status" value="1"/>
</dbReference>
<dbReference type="EMBL" id="JAEAOA010000206">
    <property type="protein sequence ID" value="KAK3596939.1"/>
    <property type="molecule type" value="Genomic_DNA"/>
</dbReference>
<dbReference type="Pfam" id="PF00431">
    <property type="entry name" value="CUB"/>
    <property type="match status" value="2"/>
</dbReference>
<gene>
    <name evidence="5" type="ORF">CHS0354_002506</name>
</gene>
<reference evidence="5" key="1">
    <citation type="journal article" date="2021" name="Genome Biol. Evol.">
        <title>A High-Quality Reference Genome for a Parasitic Bivalve with Doubly Uniparental Inheritance (Bivalvia: Unionida).</title>
        <authorList>
            <person name="Smith C.H."/>
        </authorList>
    </citation>
    <scope>NUCLEOTIDE SEQUENCE</scope>
    <source>
        <strain evidence="5">CHS0354</strain>
    </source>
</reference>
<dbReference type="PANTHER" id="PTHR24251">
    <property type="entry name" value="OVOCHYMASE-RELATED"/>
    <property type="match status" value="1"/>
</dbReference>
<dbReference type="Gene3D" id="2.60.120.290">
    <property type="entry name" value="Spermadhesin, CUB domain"/>
    <property type="match status" value="2"/>
</dbReference>
<keyword evidence="1" id="KW-0677">Repeat</keyword>
<dbReference type="InterPro" id="IPR000859">
    <property type="entry name" value="CUB_dom"/>
</dbReference>
<evidence type="ECO:0000259" key="4">
    <source>
        <dbReference type="PROSITE" id="PS01180"/>
    </source>
</evidence>
<dbReference type="SMART" id="SM00042">
    <property type="entry name" value="CUB"/>
    <property type="match status" value="1"/>
</dbReference>
<name>A0AAE0W0T4_9BIVA</name>
<proteinExistence type="predicted"/>
<dbReference type="SUPFAM" id="SSF49854">
    <property type="entry name" value="Spermadhesin, CUB domain"/>
    <property type="match status" value="2"/>
</dbReference>
<evidence type="ECO:0000256" key="2">
    <source>
        <dbReference type="ARBA" id="ARBA00023157"/>
    </source>
</evidence>
<dbReference type="AlphaFoldDB" id="A0AAE0W0T4"/>
<feature type="domain" description="CUB" evidence="4">
    <location>
        <begin position="111"/>
        <end position="230"/>
    </location>
</feature>
<feature type="disulfide bond" evidence="3">
    <location>
        <begin position="260"/>
        <end position="287"/>
    </location>
</feature>
<accession>A0AAE0W0T4</accession>
<evidence type="ECO:0000313" key="6">
    <source>
        <dbReference type="Proteomes" id="UP001195483"/>
    </source>
</evidence>
<evidence type="ECO:0000256" key="3">
    <source>
        <dbReference type="PROSITE-ProRule" id="PRU00059"/>
    </source>
</evidence>
<reference evidence="5" key="3">
    <citation type="submission" date="2023-05" db="EMBL/GenBank/DDBJ databases">
        <authorList>
            <person name="Smith C.H."/>
        </authorList>
    </citation>
    <scope>NUCLEOTIDE SEQUENCE</scope>
    <source>
        <strain evidence="5">CHS0354</strain>
        <tissue evidence="5">Mantle</tissue>
    </source>
</reference>
<organism evidence="5 6">
    <name type="scientific">Potamilus streckersoni</name>
    <dbReference type="NCBI Taxonomy" id="2493646"/>
    <lineage>
        <taxon>Eukaryota</taxon>
        <taxon>Metazoa</taxon>
        <taxon>Spiralia</taxon>
        <taxon>Lophotrochozoa</taxon>
        <taxon>Mollusca</taxon>
        <taxon>Bivalvia</taxon>
        <taxon>Autobranchia</taxon>
        <taxon>Heteroconchia</taxon>
        <taxon>Palaeoheterodonta</taxon>
        <taxon>Unionida</taxon>
        <taxon>Unionoidea</taxon>
        <taxon>Unionidae</taxon>
        <taxon>Ambleminae</taxon>
        <taxon>Lampsilini</taxon>
        <taxon>Potamilus</taxon>
    </lineage>
</organism>
<dbReference type="Proteomes" id="UP001195483">
    <property type="component" value="Unassembled WGS sequence"/>
</dbReference>
<dbReference type="InterPro" id="IPR035914">
    <property type="entry name" value="Sperma_CUB_dom_sf"/>
</dbReference>
<keyword evidence="6" id="KW-1185">Reference proteome</keyword>
<reference evidence="5" key="2">
    <citation type="journal article" date="2021" name="Genome Biol. Evol.">
        <title>Developing a high-quality reference genome for a parasitic bivalve with doubly uniparental inheritance (Bivalvia: Unionida).</title>
        <authorList>
            <person name="Smith C.H."/>
        </authorList>
    </citation>
    <scope>NUCLEOTIDE SEQUENCE</scope>
    <source>
        <strain evidence="5">CHS0354</strain>
        <tissue evidence="5">Mantle</tissue>
    </source>
</reference>
<dbReference type="PROSITE" id="PS01180">
    <property type="entry name" value="CUB"/>
    <property type="match status" value="2"/>
</dbReference>
<keyword evidence="2 3" id="KW-1015">Disulfide bond</keyword>
<comment type="caution">
    <text evidence="3">Lacks conserved residue(s) required for the propagation of feature annotation.</text>
</comment>
<sequence length="327" mass="37257">MVTIVVVKGFESQHMGSDYSVIRSQLTDYFSHNINGPSSVTAYINDVFDKEIRNILTVINRYISVQTSFFSINETTAFFSQNFHAVIELTEYGLKFSSDRDQQGDKNTEKCEQTFSYLKPNADDIFKSPEFPKPYPERTECSYFFQAADEGRVKIDFDIFDLEDPSDTGCKFDYIDIYNIDEQGYKTLMSRFCGTKIPTVFVSLHSKMEIIFRSDLTKSGLGFLAHYEFLGESKQLPAFADTYTSMETYWHPFQPSTVGCGPGYLTGHSGVISSPGYNHNYPDGSSCTWIIKVKKENKVLVHLLDMDLKQGDTNKGEYALNLYLFLA</sequence>
<dbReference type="CDD" id="cd00041">
    <property type="entry name" value="CUB"/>
    <property type="match status" value="2"/>
</dbReference>
<feature type="domain" description="CUB" evidence="4">
    <location>
        <begin position="260"/>
        <end position="327"/>
    </location>
</feature>
<evidence type="ECO:0000313" key="5">
    <source>
        <dbReference type="EMBL" id="KAK3596939.1"/>
    </source>
</evidence>
<comment type="caution">
    <text evidence="5">The sequence shown here is derived from an EMBL/GenBank/DDBJ whole genome shotgun (WGS) entry which is preliminary data.</text>
</comment>
<protein>
    <recommendedName>
        <fullName evidence="4">CUB domain-containing protein</fullName>
    </recommendedName>
</protein>
<evidence type="ECO:0000256" key="1">
    <source>
        <dbReference type="ARBA" id="ARBA00022737"/>
    </source>
</evidence>